<evidence type="ECO:0000313" key="1">
    <source>
        <dbReference type="EMBL" id="KJR78639.1"/>
    </source>
</evidence>
<sequence length="93" mass="10571">MERVRRLKEVGEEYESLLNDVLNLLFKVVPNCVALNMDDSLYPIYAVTSTKTSGLLAFPYKCEGKTGYIVLKENGEVIFEDYEGNVKKMGEIK</sequence>
<name>A0A0F2LP99_9CREN</name>
<gene>
    <name evidence="2" type="ORF">TQ35_004500</name>
    <name evidence="1" type="ORF">TQ35_06215</name>
</gene>
<proteinExistence type="predicted"/>
<reference evidence="2" key="2">
    <citation type="submission" date="2022-05" db="EMBL/GenBank/DDBJ databases">
        <title>Metagenome Sequencing of an Archaeal-Dominated Microbial Community from a Hot Spring at the Los Azufres Geothermal Field, Mexico.</title>
        <authorList>
            <person name="Marin-Paredes R."/>
            <person name="Martinez-Romero E."/>
            <person name="Servin-Garciduenas L.E."/>
        </authorList>
    </citation>
    <scope>NUCLEOTIDE SEQUENCE</scope>
    <source>
        <strain evidence="2">AZ1-454</strain>
    </source>
</reference>
<organism evidence="1">
    <name type="scientific">Candidatus Aramenus sulfurataquae</name>
    <dbReference type="NCBI Taxonomy" id="1326980"/>
    <lineage>
        <taxon>Archaea</taxon>
        <taxon>Thermoproteota</taxon>
        <taxon>Thermoprotei</taxon>
        <taxon>Sulfolobales</taxon>
        <taxon>Sulfolobaceae</taxon>
        <taxon>Candidatus Aramenus</taxon>
    </lineage>
</organism>
<comment type="caution">
    <text evidence="1">The sequence shown here is derived from an EMBL/GenBank/DDBJ whole genome shotgun (WGS) entry which is preliminary data.</text>
</comment>
<reference evidence="1" key="1">
    <citation type="submission" date="2015-03" db="EMBL/GenBank/DDBJ databases">
        <title>Metagenome Sequencing of an Archaeal-Dominated Microbial Community from a Hot Spring at the Los Azufres Geothermal Field, Mexico.</title>
        <authorList>
            <person name="Servin-Garciduenas L.E."/>
            <person name="Martinez-Romero E."/>
        </authorList>
    </citation>
    <scope>NUCLEOTIDE SEQUENCE [LARGE SCALE GENOMIC DNA]</scope>
    <source>
        <strain evidence="1">AZ1-454</strain>
    </source>
</reference>
<dbReference type="EMBL" id="JZWS02000002">
    <property type="protein sequence ID" value="MCL7343819.1"/>
    <property type="molecule type" value="Genomic_DNA"/>
</dbReference>
<dbReference type="EMBL" id="JZWS01000070">
    <property type="protein sequence ID" value="KJR78639.1"/>
    <property type="molecule type" value="Genomic_DNA"/>
</dbReference>
<dbReference type="PATRIC" id="fig|1326980.8.peg.2061"/>
<accession>A0A0F2LP99</accession>
<evidence type="ECO:0000313" key="2">
    <source>
        <dbReference type="EMBL" id="MCL7343819.1"/>
    </source>
</evidence>
<protein>
    <submittedName>
        <fullName evidence="1">Uncharacterized protein</fullName>
    </submittedName>
</protein>
<dbReference type="AlphaFoldDB" id="A0A0F2LP99"/>